<dbReference type="PATRIC" id="fig|1433289.7.peg.557"/>
<gene>
    <name evidence="2" type="ORF">X841_02795</name>
</gene>
<reference evidence="3" key="1">
    <citation type="submission" date="2013-12" db="EMBL/GenBank/DDBJ databases">
        <title>Genome sequences of Streptococcus thermophilus strains MTH17CL396 and M17PTZA496 isolated from Fontina cheese in Valle d'Aosta region (Italy).</title>
        <authorList>
            <person name="Treu L."/>
            <person name="Giacomini A."/>
            <person name="Corich V."/>
            <person name="Vendramin V."/>
            <person name="Bovo B."/>
        </authorList>
    </citation>
    <scope>NUCLEOTIDE SEQUENCE [LARGE SCALE GENOMIC DNA]</scope>
    <source>
        <strain evidence="3">M17PTZA496</strain>
    </source>
</reference>
<sequence length="89" mass="10807">MILQKRIWQHRGLQWLRVLVLEAKIVMMQLPIFSFIISQERRIYFDDIYPLTKIIPGEDEVNKYEALYLNRLLITQALPLVMLRKSWFT</sequence>
<protein>
    <submittedName>
        <fullName evidence="2">Uncharacterized protein</fullName>
    </submittedName>
</protein>
<proteinExistence type="predicted"/>
<dbReference type="Proteomes" id="UP000024559">
    <property type="component" value="Chromosome"/>
</dbReference>
<evidence type="ECO:0000313" key="3">
    <source>
        <dbReference type="Proteomes" id="UP000024559"/>
    </source>
</evidence>
<keyword evidence="1" id="KW-0472">Membrane</keyword>
<organism evidence="2 3">
    <name type="scientific">Streptococcus thermophilus M17PTZA496</name>
    <dbReference type="NCBI Taxonomy" id="1433289"/>
    <lineage>
        <taxon>Bacteria</taxon>
        <taxon>Bacillati</taxon>
        <taxon>Bacillota</taxon>
        <taxon>Bacilli</taxon>
        <taxon>Lactobacillales</taxon>
        <taxon>Streptococcaceae</taxon>
        <taxon>Streptococcus</taxon>
    </lineage>
</organism>
<evidence type="ECO:0000256" key="1">
    <source>
        <dbReference type="SAM" id="Phobius"/>
    </source>
</evidence>
<keyword evidence="1" id="KW-1133">Transmembrane helix</keyword>
<accession>A0A0E2Q4B3</accession>
<evidence type="ECO:0000313" key="2">
    <source>
        <dbReference type="EMBL" id="ETW91144.1"/>
    </source>
</evidence>
<dbReference type="HOGENOM" id="CLU_189259_0_0_9"/>
<dbReference type="EMBL" id="AZJT01000019">
    <property type="protein sequence ID" value="ETW91144.1"/>
    <property type="molecule type" value="Genomic_DNA"/>
</dbReference>
<name>A0A0E2Q4B3_STRTR</name>
<feature type="transmembrane region" description="Helical" evidence="1">
    <location>
        <begin position="15"/>
        <end position="37"/>
    </location>
</feature>
<keyword evidence="1" id="KW-0812">Transmembrane</keyword>
<comment type="caution">
    <text evidence="2">The sequence shown here is derived from an EMBL/GenBank/DDBJ whole genome shotgun (WGS) entry which is preliminary data.</text>
</comment>
<dbReference type="AlphaFoldDB" id="A0A0E2Q4B3"/>